<evidence type="ECO:0000256" key="3">
    <source>
        <dbReference type="ARBA" id="ARBA00022692"/>
    </source>
</evidence>
<dbReference type="Pfam" id="PF07690">
    <property type="entry name" value="MFS_1"/>
    <property type="match status" value="1"/>
</dbReference>
<dbReference type="GO" id="GO:0022857">
    <property type="term" value="F:transmembrane transporter activity"/>
    <property type="evidence" value="ECO:0007669"/>
    <property type="project" value="InterPro"/>
</dbReference>
<keyword evidence="4 6" id="KW-1133">Transmembrane helix</keyword>
<feature type="transmembrane region" description="Helical" evidence="6">
    <location>
        <begin position="229"/>
        <end position="254"/>
    </location>
</feature>
<feature type="transmembrane region" description="Helical" evidence="6">
    <location>
        <begin position="328"/>
        <end position="354"/>
    </location>
</feature>
<evidence type="ECO:0000313" key="7">
    <source>
        <dbReference type="EMBL" id="PJG84172.1"/>
    </source>
</evidence>
<dbReference type="AlphaFoldDB" id="A0A2M8RZ58"/>
<dbReference type="OrthoDB" id="9787815at2"/>
<proteinExistence type="predicted"/>
<feature type="transmembrane region" description="Helical" evidence="6">
    <location>
        <begin position="54"/>
        <end position="73"/>
    </location>
</feature>
<evidence type="ECO:0000256" key="4">
    <source>
        <dbReference type="ARBA" id="ARBA00022989"/>
    </source>
</evidence>
<evidence type="ECO:0000256" key="6">
    <source>
        <dbReference type="SAM" id="Phobius"/>
    </source>
</evidence>
<feature type="transmembrane region" description="Helical" evidence="6">
    <location>
        <begin position="85"/>
        <end position="104"/>
    </location>
</feature>
<dbReference type="NCBIfam" id="TIGR00901">
    <property type="entry name" value="2A0125"/>
    <property type="match status" value="1"/>
</dbReference>
<dbReference type="Proteomes" id="UP000230282">
    <property type="component" value="Unassembled WGS sequence"/>
</dbReference>
<feature type="transmembrane region" description="Helical" evidence="6">
    <location>
        <begin position="274"/>
        <end position="291"/>
    </location>
</feature>
<keyword evidence="5 6" id="KW-0472">Membrane</keyword>
<keyword evidence="8" id="KW-1185">Reference proteome</keyword>
<dbReference type="InterPro" id="IPR036259">
    <property type="entry name" value="MFS_trans_sf"/>
</dbReference>
<feature type="transmembrane region" description="Helical" evidence="6">
    <location>
        <begin position="298"/>
        <end position="316"/>
    </location>
</feature>
<dbReference type="PANTHER" id="PTHR12778">
    <property type="entry name" value="SOLUTE CARRIER FAMILY 33 ACETYL-COA TRANSPORTER -RELATED"/>
    <property type="match status" value="1"/>
</dbReference>
<evidence type="ECO:0000256" key="2">
    <source>
        <dbReference type="ARBA" id="ARBA00022448"/>
    </source>
</evidence>
<reference evidence="7 8" key="1">
    <citation type="submission" date="2017-11" db="EMBL/GenBank/DDBJ databases">
        <title>Reclassification of Bisgaard taxon 5 as Caviibacterium pharyngocola gen. nov., sp. nov.</title>
        <authorList>
            <person name="Christensen H."/>
        </authorList>
    </citation>
    <scope>NUCLEOTIDE SEQUENCE [LARGE SCALE GENOMIC DNA]</scope>
    <source>
        <strain evidence="7 8">7_3</strain>
    </source>
</reference>
<evidence type="ECO:0000256" key="5">
    <source>
        <dbReference type="ARBA" id="ARBA00023136"/>
    </source>
</evidence>
<gene>
    <name evidence="7" type="ORF">CVP04_00210</name>
</gene>
<comment type="subcellular location">
    <subcellularLocation>
        <location evidence="1">Membrane</location>
        <topology evidence="1">Multi-pass membrane protein</topology>
    </subcellularLocation>
</comment>
<dbReference type="InterPro" id="IPR011701">
    <property type="entry name" value="MFS"/>
</dbReference>
<comment type="caution">
    <text evidence="7">The sequence shown here is derived from an EMBL/GenBank/DDBJ whole genome shotgun (WGS) entry which is preliminary data.</text>
</comment>
<feature type="transmembrane region" description="Helical" evidence="6">
    <location>
        <begin position="12"/>
        <end position="42"/>
    </location>
</feature>
<dbReference type="PANTHER" id="PTHR12778:SF10">
    <property type="entry name" value="MAJOR FACILITATOR SUPERFAMILY DOMAIN-CONTAINING PROTEIN 3"/>
    <property type="match status" value="1"/>
</dbReference>
<sequence>MTDAKPTLFSQIFSRSMLICIFTGFSSGLPFYIIISLLPIWLRAEKVDLETLGYFTIVTLPFSWKFLWAPLLDRFVPPFLGRRRGWMLITQLLLIISLSLFGFLEPHGQFGLAIIAAIAALVSFFSASQDIVLDAYRREILSDNELGLGNSVHVNAYRIAGLVPGSLALILADYMSWQSVFVITALFMLPGILMTLFLSKEPQIALNKHRTLKENVIEPFKEFFNRKGVWSALGILAFIFLYKLGDSMATALISPFYLDMGFSMTQIGLVVKNASLWPMIVAGIVGGIIMLRIGINRALWLFGVVQIVTILGFAWLARLGPFEQVDNFALFALTLVVAAEYIGIGLGTSAFVAFMARETNPLYTATQLALFTSLSALPRATLNTQAGTLIQHLGYYDYFWLCFWLAVPGMLCLIWVAPWNKS</sequence>
<organism evidence="7 8">
    <name type="scientific">Caviibacterium pharyngocola</name>
    <dbReference type="NCBI Taxonomy" id="28159"/>
    <lineage>
        <taxon>Bacteria</taxon>
        <taxon>Pseudomonadati</taxon>
        <taxon>Pseudomonadota</taxon>
        <taxon>Gammaproteobacteria</taxon>
        <taxon>Pasteurellales</taxon>
        <taxon>Pasteurellaceae</taxon>
        <taxon>Caviibacterium</taxon>
    </lineage>
</organism>
<protein>
    <submittedName>
        <fullName evidence="7">AmpG family muropeptide MFS transporter</fullName>
    </submittedName>
</protein>
<accession>A0A2M8RZ58</accession>
<name>A0A2M8RZ58_9PAST</name>
<feature type="transmembrane region" description="Helical" evidence="6">
    <location>
        <begin position="178"/>
        <end position="198"/>
    </location>
</feature>
<dbReference type="Gene3D" id="1.20.1250.20">
    <property type="entry name" value="MFS general substrate transporter like domains"/>
    <property type="match status" value="1"/>
</dbReference>
<dbReference type="SUPFAM" id="SSF103473">
    <property type="entry name" value="MFS general substrate transporter"/>
    <property type="match status" value="1"/>
</dbReference>
<feature type="transmembrane region" description="Helical" evidence="6">
    <location>
        <begin position="110"/>
        <end position="133"/>
    </location>
</feature>
<dbReference type="CDD" id="cd17486">
    <property type="entry name" value="MFS_AmpG_like"/>
    <property type="match status" value="1"/>
</dbReference>
<dbReference type="InterPro" id="IPR004752">
    <property type="entry name" value="AmpG_permease/AT-1"/>
</dbReference>
<dbReference type="FunFam" id="1.20.1250.20:FF:000613">
    <property type="entry name" value="AmpG protein"/>
    <property type="match status" value="1"/>
</dbReference>
<dbReference type="RefSeq" id="WP_100295521.1">
    <property type="nucleotide sequence ID" value="NZ_PHGZ01000001.1"/>
</dbReference>
<feature type="transmembrane region" description="Helical" evidence="6">
    <location>
        <begin position="398"/>
        <end position="417"/>
    </location>
</feature>
<dbReference type="GO" id="GO:0016020">
    <property type="term" value="C:membrane"/>
    <property type="evidence" value="ECO:0007669"/>
    <property type="project" value="UniProtKB-SubCell"/>
</dbReference>
<keyword evidence="3 6" id="KW-0812">Transmembrane</keyword>
<evidence type="ECO:0000313" key="8">
    <source>
        <dbReference type="Proteomes" id="UP000230282"/>
    </source>
</evidence>
<evidence type="ECO:0000256" key="1">
    <source>
        <dbReference type="ARBA" id="ARBA00004141"/>
    </source>
</evidence>
<keyword evidence="2" id="KW-0813">Transport</keyword>
<feature type="transmembrane region" description="Helical" evidence="6">
    <location>
        <begin position="154"/>
        <end position="172"/>
    </location>
</feature>
<dbReference type="EMBL" id="PHGZ01000001">
    <property type="protein sequence ID" value="PJG84172.1"/>
    <property type="molecule type" value="Genomic_DNA"/>
</dbReference>